<dbReference type="GO" id="GO:0003677">
    <property type="term" value="F:DNA binding"/>
    <property type="evidence" value="ECO:0007669"/>
    <property type="project" value="UniProtKB-KW"/>
</dbReference>
<dbReference type="PANTHER" id="PTHR46797">
    <property type="entry name" value="HTH-TYPE TRANSCRIPTIONAL REGULATOR"/>
    <property type="match status" value="1"/>
</dbReference>
<dbReference type="InterPro" id="IPR001387">
    <property type="entry name" value="Cro/C1-type_HTH"/>
</dbReference>
<reference evidence="3 4" key="1">
    <citation type="submission" date="2016-01" db="EMBL/GenBank/DDBJ databases">
        <title>Genome Sequences of Twelve Sporeforming Bacillus Species Isolated from Foods.</title>
        <authorList>
            <person name="Berendsen E.M."/>
            <person name="Wells-Bennik M.H."/>
            <person name="Krawcyk A.O."/>
            <person name="De Jong A."/>
            <person name="Holsappel S."/>
            <person name="Eijlander R.T."/>
            <person name="Kuipers O.P."/>
        </authorList>
    </citation>
    <scope>NUCLEOTIDE SEQUENCE [LARGE SCALE GENOMIC DNA]</scope>
    <source>
        <strain evidence="3 4">B4102</strain>
    </source>
</reference>
<protein>
    <recommendedName>
        <fullName evidence="2">HTH cro/C1-type domain-containing protein</fullName>
    </recommendedName>
</protein>
<keyword evidence="4" id="KW-1185">Reference proteome</keyword>
<dbReference type="GO" id="GO:0005829">
    <property type="term" value="C:cytosol"/>
    <property type="evidence" value="ECO:0007669"/>
    <property type="project" value="TreeGrafter"/>
</dbReference>
<dbReference type="InterPro" id="IPR050807">
    <property type="entry name" value="TransReg_Diox_bact_type"/>
</dbReference>
<dbReference type="RefSeq" id="WP_066232491.1">
    <property type="nucleotide sequence ID" value="NZ_LQYN01000069.1"/>
</dbReference>
<evidence type="ECO:0000256" key="1">
    <source>
        <dbReference type="ARBA" id="ARBA00023125"/>
    </source>
</evidence>
<dbReference type="PATRIC" id="fig|46224.3.peg.3544"/>
<evidence type="ECO:0000313" key="4">
    <source>
        <dbReference type="Proteomes" id="UP000075666"/>
    </source>
</evidence>
<dbReference type="SUPFAM" id="SSF47413">
    <property type="entry name" value="lambda repressor-like DNA-binding domains"/>
    <property type="match status" value="1"/>
</dbReference>
<dbReference type="STRING" id="46224.B4102_3403"/>
<evidence type="ECO:0000259" key="2">
    <source>
        <dbReference type="PROSITE" id="PS50943"/>
    </source>
</evidence>
<dbReference type="AlphaFoldDB" id="A0A150KTQ5"/>
<name>A0A150KTQ5_9BACI</name>
<dbReference type="PROSITE" id="PS50943">
    <property type="entry name" value="HTH_CROC1"/>
    <property type="match status" value="1"/>
</dbReference>
<dbReference type="CDD" id="cd00093">
    <property type="entry name" value="HTH_XRE"/>
    <property type="match status" value="1"/>
</dbReference>
<dbReference type="PANTHER" id="PTHR46797:SF1">
    <property type="entry name" value="METHYLPHOSPHONATE SYNTHASE"/>
    <property type="match status" value="1"/>
</dbReference>
<feature type="domain" description="HTH cro/C1-type" evidence="2">
    <location>
        <begin position="7"/>
        <end position="61"/>
    </location>
</feature>
<dbReference type="Pfam" id="PF01381">
    <property type="entry name" value="HTH_3"/>
    <property type="match status" value="1"/>
</dbReference>
<dbReference type="GO" id="GO:0003700">
    <property type="term" value="F:DNA-binding transcription factor activity"/>
    <property type="evidence" value="ECO:0007669"/>
    <property type="project" value="TreeGrafter"/>
</dbReference>
<dbReference type="SMART" id="SM00530">
    <property type="entry name" value="HTH_XRE"/>
    <property type="match status" value="1"/>
</dbReference>
<dbReference type="Gene3D" id="1.10.260.40">
    <property type="entry name" value="lambda repressor-like DNA-binding domains"/>
    <property type="match status" value="1"/>
</dbReference>
<gene>
    <name evidence="3" type="ORF">B4102_3403</name>
</gene>
<dbReference type="OrthoDB" id="2919823at2"/>
<organism evidence="3 4">
    <name type="scientific">Heyndrickxia sporothermodurans</name>
    <dbReference type="NCBI Taxonomy" id="46224"/>
    <lineage>
        <taxon>Bacteria</taxon>
        <taxon>Bacillati</taxon>
        <taxon>Bacillota</taxon>
        <taxon>Bacilli</taxon>
        <taxon>Bacillales</taxon>
        <taxon>Bacillaceae</taxon>
        <taxon>Heyndrickxia</taxon>
    </lineage>
</organism>
<dbReference type="EMBL" id="LQYN01000069">
    <property type="protein sequence ID" value="KYD03485.1"/>
    <property type="molecule type" value="Genomic_DNA"/>
</dbReference>
<keyword evidence="1" id="KW-0238">DNA-binding</keyword>
<dbReference type="InterPro" id="IPR010982">
    <property type="entry name" value="Lambda_DNA-bd_dom_sf"/>
</dbReference>
<proteinExistence type="predicted"/>
<accession>A0A150KTQ5</accession>
<comment type="caution">
    <text evidence="3">The sequence shown here is derived from an EMBL/GenBank/DDBJ whole genome shotgun (WGS) entry which is preliminary data.</text>
</comment>
<evidence type="ECO:0000313" key="3">
    <source>
        <dbReference type="EMBL" id="KYD03485.1"/>
    </source>
</evidence>
<dbReference type="Proteomes" id="UP000075666">
    <property type="component" value="Unassembled WGS sequence"/>
</dbReference>
<sequence length="79" mass="8943">MELNEKIKAIRKAKNIGQSEIANKLNLTVQSYSMKETGKRPITTKELEIISETLGVPATIFFEQNFNVKFNLNKSKVVS</sequence>